<feature type="signal peptide" evidence="2">
    <location>
        <begin position="1"/>
        <end position="19"/>
    </location>
</feature>
<organism evidence="3 4">
    <name type="scientific">Paracraurococcus lichenis</name>
    <dbReference type="NCBI Taxonomy" id="3064888"/>
    <lineage>
        <taxon>Bacteria</taxon>
        <taxon>Pseudomonadati</taxon>
        <taxon>Pseudomonadota</taxon>
        <taxon>Alphaproteobacteria</taxon>
        <taxon>Acetobacterales</taxon>
        <taxon>Roseomonadaceae</taxon>
        <taxon>Paracraurococcus</taxon>
    </lineage>
</organism>
<feature type="compositionally biased region" description="Basic and acidic residues" evidence="1">
    <location>
        <begin position="66"/>
        <end position="77"/>
    </location>
</feature>
<name>A0ABT9DZH4_9PROT</name>
<evidence type="ECO:0000313" key="3">
    <source>
        <dbReference type="EMBL" id="MDO9709278.1"/>
    </source>
</evidence>
<dbReference type="Proteomes" id="UP001243009">
    <property type="component" value="Unassembled WGS sequence"/>
</dbReference>
<proteinExistence type="predicted"/>
<accession>A0ABT9DZH4</accession>
<evidence type="ECO:0000256" key="2">
    <source>
        <dbReference type="SAM" id="SignalP"/>
    </source>
</evidence>
<comment type="caution">
    <text evidence="3">The sequence shown here is derived from an EMBL/GenBank/DDBJ whole genome shotgun (WGS) entry which is preliminary data.</text>
</comment>
<protein>
    <submittedName>
        <fullName evidence="3">Uncharacterized protein</fullName>
    </submittedName>
</protein>
<evidence type="ECO:0000256" key="1">
    <source>
        <dbReference type="SAM" id="MobiDB-lite"/>
    </source>
</evidence>
<keyword evidence="4" id="KW-1185">Reference proteome</keyword>
<dbReference type="EMBL" id="JAUTWS010000011">
    <property type="protein sequence ID" value="MDO9709278.1"/>
    <property type="molecule type" value="Genomic_DNA"/>
</dbReference>
<reference evidence="3 4" key="1">
    <citation type="submission" date="2023-08" db="EMBL/GenBank/DDBJ databases">
        <title>The draft genome sequence of Paracraurococcus sp. LOR1-02.</title>
        <authorList>
            <person name="Kingkaew E."/>
            <person name="Tanasupawat S."/>
        </authorList>
    </citation>
    <scope>NUCLEOTIDE SEQUENCE [LARGE SCALE GENOMIC DNA]</scope>
    <source>
        <strain evidence="3 4">LOR1-02</strain>
    </source>
</reference>
<feature type="chain" id="PRO_5047257180" evidence="2">
    <location>
        <begin position="20"/>
        <end position="106"/>
    </location>
</feature>
<sequence length="106" mass="10316">MRPILLAAAAALLATPVLAQGVDPKASGDLAALDKACRDGSVQACTELSVKSGPSGPGAPGSGRAGAREREEAHGHPPADSAAGGNAVPRASGEGGAMPVPSQNRR</sequence>
<dbReference type="RefSeq" id="WP_305104146.1">
    <property type="nucleotide sequence ID" value="NZ_JAUTWS010000011.1"/>
</dbReference>
<evidence type="ECO:0000313" key="4">
    <source>
        <dbReference type="Proteomes" id="UP001243009"/>
    </source>
</evidence>
<gene>
    <name evidence="3" type="ORF">Q7A36_13080</name>
</gene>
<keyword evidence="2" id="KW-0732">Signal</keyword>
<feature type="compositionally biased region" description="Gly residues" evidence="1">
    <location>
        <begin position="55"/>
        <end position="64"/>
    </location>
</feature>
<feature type="region of interest" description="Disordered" evidence="1">
    <location>
        <begin position="48"/>
        <end position="106"/>
    </location>
</feature>